<keyword evidence="2 8" id="KW-0813">Transport</keyword>
<evidence type="ECO:0000259" key="11">
    <source>
        <dbReference type="Pfam" id="PF07885"/>
    </source>
</evidence>
<evidence type="ECO:0000256" key="2">
    <source>
        <dbReference type="ARBA" id="ARBA00022448"/>
    </source>
</evidence>
<dbReference type="PANTHER" id="PTHR11003">
    <property type="entry name" value="POTASSIUM CHANNEL, SUBFAMILY K"/>
    <property type="match status" value="1"/>
</dbReference>
<gene>
    <name evidence="12" type="ORF">DERP_009344</name>
</gene>
<evidence type="ECO:0000256" key="3">
    <source>
        <dbReference type="ARBA" id="ARBA00022692"/>
    </source>
</evidence>
<evidence type="ECO:0000256" key="8">
    <source>
        <dbReference type="RuleBase" id="RU003857"/>
    </source>
</evidence>
<comment type="subcellular location">
    <subcellularLocation>
        <location evidence="1">Membrane</location>
        <topology evidence="1">Multi-pass membrane protein</topology>
    </subcellularLocation>
</comment>
<feature type="transmembrane region" description="Helical" evidence="10">
    <location>
        <begin position="66"/>
        <end position="91"/>
    </location>
</feature>
<evidence type="ECO:0000256" key="6">
    <source>
        <dbReference type="ARBA" id="ARBA00023136"/>
    </source>
</evidence>
<evidence type="ECO:0000256" key="4">
    <source>
        <dbReference type="ARBA" id="ARBA00022989"/>
    </source>
</evidence>
<comment type="caution">
    <text evidence="12">The sequence shown here is derived from an EMBL/GenBank/DDBJ whole genome shotgun (WGS) entry which is preliminary data.</text>
</comment>
<feature type="transmembrane region" description="Helical" evidence="10">
    <location>
        <begin position="435"/>
        <end position="456"/>
    </location>
</feature>
<comment type="similarity">
    <text evidence="8">Belongs to the two pore domain potassium channel (TC 1.A.1.8) family.</text>
</comment>
<dbReference type="InterPro" id="IPR003280">
    <property type="entry name" value="2pore_dom_K_chnl"/>
</dbReference>
<feature type="transmembrane region" description="Helical" evidence="10">
    <location>
        <begin position="248"/>
        <end position="270"/>
    </location>
</feature>
<feature type="transmembrane region" description="Helical" evidence="10">
    <location>
        <begin position="179"/>
        <end position="200"/>
    </location>
</feature>
<feature type="region of interest" description="Disordered" evidence="9">
    <location>
        <begin position="19"/>
        <end position="50"/>
    </location>
</feature>
<evidence type="ECO:0000256" key="9">
    <source>
        <dbReference type="SAM" id="MobiDB-lite"/>
    </source>
</evidence>
<keyword evidence="5 8" id="KW-0406">Ion transport</keyword>
<feature type="domain" description="Potassium channel" evidence="11">
    <location>
        <begin position="185"/>
        <end position="271"/>
    </location>
</feature>
<keyword evidence="3 8" id="KW-0812">Transmembrane</keyword>
<feature type="compositionally biased region" description="Polar residues" evidence="9">
    <location>
        <begin position="20"/>
        <end position="41"/>
    </location>
</feature>
<proteinExistence type="inferred from homology"/>
<dbReference type="EMBL" id="NJHN03000120">
    <property type="protein sequence ID" value="KAH9413643.1"/>
    <property type="molecule type" value="Genomic_DNA"/>
</dbReference>
<feature type="transmembrane region" description="Helical" evidence="10">
    <location>
        <begin position="335"/>
        <end position="360"/>
    </location>
</feature>
<evidence type="ECO:0000256" key="1">
    <source>
        <dbReference type="ARBA" id="ARBA00004141"/>
    </source>
</evidence>
<keyword evidence="4 10" id="KW-1133">Transmembrane helix</keyword>
<feature type="domain" description="Potassium channel" evidence="11">
    <location>
        <begin position="430"/>
        <end position="490"/>
    </location>
</feature>
<name>A0ABQ8ITK7_DERPT</name>
<organism evidence="12 13">
    <name type="scientific">Dermatophagoides pteronyssinus</name>
    <name type="common">European house dust mite</name>
    <dbReference type="NCBI Taxonomy" id="6956"/>
    <lineage>
        <taxon>Eukaryota</taxon>
        <taxon>Metazoa</taxon>
        <taxon>Ecdysozoa</taxon>
        <taxon>Arthropoda</taxon>
        <taxon>Chelicerata</taxon>
        <taxon>Arachnida</taxon>
        <taxon>Acari</taxon>
        <taxon>Acariformes</taxon>
        <taxon>Sarcoptiformes</taxon>
        <taxon>Astigmata</taxon>
        <taxon>Psoroptidia</taxon>
        <taxon>Analgoidea</taxon>
        <taxon>Pyroglyphidae</taxon>
        <taxon>Dermatophagoidinae</taxon>
        <taxon>Dermatophagoides</taxon>
    </lineage>
</organism>
<dbReference type="PANTHER" id="PTHR11003:SF352">
    <property type="entry name" value="BCDNA.GH04802-RELATED"/>
    <property type="match status" value="1"/>
</dbReference>
<feature type="transmembrane region" description="Helical" evidence="10">
    <location>
        <begin position="468"/>
        <end position="490"/>
    </location>
</feature>
<keyword evidence="7 8" id="KW-0407">Ion channel</keyword>
<dbReference type="Gene3D" id="1.10.287.70">
    <property type="match status" value="3"/>
</dbReference>
<feature type="transmembrane region" description="Helical" evidence="10">
    <location>
        <begin position="552"/>
        <end position="574"/>
    </location>
</feature>
<reference evidence="12 13" key="1">
    <citation type="journal article" date="2018" name="J. Allergy Clin. Immunol.">
        <title>High-quality assembly of Dermatophagoides pteronyssinus genome and transcriptome reveals a wide range of novel allergens.</title>
        <authorList>
            <person name="Liu X.Y."/>
            <person name="Yang K.Y."/>
            <person name="Wang M.Q."/>
            <person name="Kwok J.S."/>
            <person name="Zeng X."/>
            <person name="Yang Z."/>
            <person name="Xiao X.J."/>
            <person name="Lau C.P."/>
            <person name="Li Y."/>
            <person name="Huang Z.M."/>
            <person name="Ba J.G."/>
            <person name="Yim A.K."/>
            <person name="Ouyang C.Y."/>
            <person name="Ngai S.M."/>
            <person name="Chan T.F."/>
            <person name="Leung E.L."/>
            <person name="Liu L."/>
            <person name="Liu Z.G."/>
            <person name="Tsui S.K."/>
        </authorList>
    </citation>
    <scope>NUCLEOTIDE SEQUENCE [LARGE SCALE GENOMIC DNA]</scope>
    <source>
        <strain evidence="12">Derp</strain>
    </source>
</reference>
<protein>
    <recommendedName>
        <fullName evidence="11">Potassium channel domain-containing protein</fullName>
    </recommendedName>
</protein>
<dbReference type="InterPro" id="IPR013099">
    <property type="entry name" value="K_chnl_dom"/>
</dbReference>
<evidence type="ECO:0000256" key="10">
    <source>
        <dbReference type="SAM" id="Phobius"/>
    </source>
</evidence>
<reference evidence="12 13" key="2">
    <citation type="journal article" date="2022" name="Mol. Biol. Evol.">
        <title>Comparative Genomics Reveals Insights into the Divergent Evolution of Astigmatic Mites and Household Pest Adaptations.</title>
        <authorList>
            <person name="Xiong Q."/>
            <person name="Wan A.T."/>
            <person name="Liu X."/>
            <person name="Fung C.S."/>
            <person name="Xiao X."/>
            <person name="Malainual N."/>
            <person name="Hou J."/>
            <person name="Wang L."/>
            <person name="Wang M."/>
            <person name="Yang K.Y."/>
            <person name="Cui Y."/>
            <person name="Leung E.L."/>
            <person name="Nong W."/>
            <person name="Shin S.K."/>
            <person name="Au S.W."/>
            <person name="Jeong K.Y."/>
            <person name="Chew F.T."/>
            <person name="Hui J.H."/>
            <person name="Leung T.F."/>
            <person name="Tungtrongchitr A."/>
            <person name="Zhong N."/>
            <person name="Liu Z."/>
            <person name="Tsui S.K."/>
        </authorList>
    </citation>
    <scope>NUCLEOTIDE SEQUENCE [LARGE SCALE GENOMIC DNA]</scope>
    <source>
        <strain evidence="12">Derp</strain>
    </source>
</reference>
<keyword evidence="6 10" id="KW-0472">Membrane</keyword>
<dbReference type="SUPFAM" id="SSF81324">
    <property type="entry name" value="Voltage-gated potassium channels"/>
    <property type="match status" value="3"/>
</dbReference>
<evidence type="ECO:0000313" key="13">
    <source>
        <dbReference type="Proteomes" id="UP000887458"/>
    </source>
</evidence>
<keyword evidence="13" id="KW-1185">Reference proteome</keyword>
<accession>A0ABQ8ITK7</accession>
<evidence type="ECO:0000313" key="12">
    <source>
        <dbReference type="EMBL" id="KAH9413643.1"/>
    </source>
</evidence>
<dbReference type="PRINTS" id="PR01333">
    <property type="entry name" value="2POREKCHANEL"/>
</dbReference>
<sequence>MSSYRTDSAAYQTDAVVNKQPKQPSYNSINKSTADINNKTSNRQKNQNGNNNNIIIRRQWNFCFKFFAFLFSHIGLGLLVFAYTIIGAFLFRHFEEPSIIERNRLIERIRNETVDRLWIETYKLNVLYKENWTTMATKEIEQFQRYANRPLTVEGKLTTIIYALFGIPIIRMATDNVPFYFCFLLITLYIMAGSIMFHIWEGLPILDGAYFCFVTLSTIGFGDILPEKTLSSSSSTANQNQTESKKRIIIIVIYILGGMTLVAMSFNLIYEQLAFKFKKIGYKIQLQQQQTTYSNNVGHMKSSKKSTITTINKTTKQSKRKPPPPSKCRICCRKFFAFLLSNVGLCVLVVAYSVGGAFMFRAIESPFEVETVKQVNELRNKTILNLWNITYNTNILYHNKWNAQVTDTIKLFQRELLKSIKDGYEGQQSKGREQWSFSGAFLFSLTVISTIGYGNISPRTDRGKLMTILYAIIGIPLMLLYLTNIGDILAKSFRYVYGGLCSCKQTSNQLKQRNRLLLQRAVSAPTGTFGTIGFGDLVPGASVVDSSGSQEKLVICSLYLLAGMALLAMCFNLMQEEVIHKVKQLGRRLGIVSDNDDDYYGNNLSNIEFTIDQTS</sequence>
<evidence type="ECO:0000256" key="5">
    <source>
        <dbReference type="ARBA" id="ARBA00023065"/>
    </source>
</evidence>
<dbReference type="Pfam" id="PF07885">
    <property type="entry name" value="Ion_trans_2"/>
    <property type="match status" value="2"/>
</dbReference>
<dbReference type="Proteomes" id="UP000887458">
    <property type="component" value="Unassembled WGS sequence"/>
</dbReference>
<evidence type="ECO:0000256" key="7">
    <source>
        <dbReference type="ARBA" id="ARBA00023303"/>
    </source>
</evidence>